<evidence type="ECO:0000313" key="2">
    <source>
        <dbReference type="Proteomes" id="UP001144471"/>
    </source>
</evidence>
<dbReference type="AlphaFoldDB" id="A0A9W6GI36"/>
<sequence>MKIEINTFEDLKALAIVKGLKISTELPGIFGYKSRWGLKQAMKNPEKKEIIIKKANIFFKT</sequence>
<name>A0A9W6GI36_9FUSO</name>
<reference evidence="1" key="1">
    <citation type="submission" date="2022-12" db="EMBL/GenBank/DDBJ databases">
        <title>Reference genome sequencing for broad-spectrum identification of bacterial and archaeal isolates by mass spectrometry.</title>
        <authorList>
            <person name="Sekiguchi Y."/>
            <person name="Tourlousse D.M."/>
        </authorList>
    </citation>
    <scope>NUCLEOTIDE SEQUENCE</scope>
    <source>
        <strain evidence="1">10succ1</strain>
    </source>
</reference>
<evidence type="ECO:0000313" key="1">
    <source>
        <dbReference type="EMBL" id="GLI54523.1"/>
    </source>
</evidence>
<protein>
    <submittedName>
        <fullName evidence="1">Uncharacterized protein</fullName>
    </submittedName>
</protein>
<dbReference type="EMBL" id="BSDY01000001">
    <property type="protein sequence ID" value="GLI54523.1"/>
    <property type="molecule type" value="Genomic_DNA"/>
</dbReference>
<keyword evidence="2" id="KW-1185">Reference proteome</keyword>
<comment type="caution">
    <text evidence="1">The sequence shown here is derived from an EMBL/GenBank/DDBJ whole genome shotgun (WGS) entry which is preliminary data.</text>
</comment>
<dbReference type="RefSeq" id="WP_281832190.1">
    <property type="nucleotide sequence ID" value="NZ_BSDY01000001.1"/>
</dbReference>
<dbReference type="Proteomes" id="UP001144471">
    <property type="component" value="Unassembled WGS sequence"/>
</dbReference>
<organism evidence="1 2">
    <name type="scientific">Propionigenium maris DSM 9537</name>
    <dbReference type="NCBI Taxonomy" id="1123000"/>
    <lineage>
        <taxon>Bacteria</taxon>
        <taxon>Fusobacteriati</taxon>
        <taxon>Fusobacteriota</taxon>
        <taxon>Fusobacteriia</taxon>
        <taxon>Fusobacteriales</taxon>
        <taxon>Fusobacteriaceae</taxon>
        <taxon>Propionigenium</taxon>
    </lineage>
</organism>
<gene>
    <name evidence="1" type="ORF">PM10SUCC1_00380</name>
</gene>
<proteinExistence type="predicted"/>
<accession>A0A9W6GI36</accession>